<dbReference type="InterPro" id="IPR016032">
    <property type="entry name" value="Sig_transdc_resp-reg_C-effctor"/>
</dbReference>
<feature type="domain" description="Response regulatory" evidence="5">
    <location>
        <begin position="3"/>
        <end position="119"/>
    </location>
</feature>
<evidence type="ECO:0000256" key="2">
    <source>
        <dbReference type="ARBA" id="ARBA00023125"/>
    </source>
</evidence>
<dbReference type="InterPro" id="IPR039420">
    <property type="entry name" value="WalR-like"/>
</dbReference>
<feature type="domain" description="HTH luxR-type" evidence="4">
    <location>
        <begin position="142"/>
        <end position="207"/>
    </location>
</feature>
<dbReference type="GO" id="GO:0003677">
    <property type="term" value="F:DNA binding"/>
    <property type="evidence" value="ECO:0007669"/>
    <property type="project" value="UniProtKB-KW"/>
</dbReference>
<dbReference type="InterPro" id="IPR058245">
    <property type="entry name" value="NreC/VraR/RcsB-like_REC"/>
</dbReference>
<evidence type="ECO:0000259" key="5">
    <source>
        <dbReference type="PROSITE" id="PS50110"/>
    </source>
</evidence>
<reference evidence="6" key="1">
    <citation type="submission" date="2009-01" db="EMBL/GenBank/DDBJ databases">
        <title>Complete sequence of Anaeromyxobacter dehalogenans 2CP-1.</title>
        <authorList>
            <consortium name="US DOE Joint Genome Institute"/>
            <person name="Lucas S."/>
            <person name="Copeland A."/>
            <person name="Lapidus A."/>
            <person name="Glavina del Rio T."/>
            <person name="Dalin E."/>
            <person name="Tice H."/>
            <person name="Bruce D."/>
            <person name="Goodwin L."/>
            <person name="Pitluck S."/>
            <person name="Saunders E."/>
            <person name="Brettin T."/>
            <person name="Detter J.C."/>
            <person name="Han C."/>
            <person name="Larimer F."/>
            <person name="Land M."/>
            <person name="Hauser L."/>
            <person name="Kyrpides N."/>
            <person name="Ovchinnikova G."/>
            <person name="Beliaev A.S."/>
            <person name="Richardson P."/>
        </authorList>
    </citation>
    <scope>NUCLEOTIDE SEQUENCE</scope>
    <source>
        <strain evidence="6">2CP-1</strain>
    </source>
</reference>
<dbReference type="PANTHER" id="PTHR43214:SF43">
    <property type="entry name" value="TWO-COMPONENT RESPONSE REGULATOR"/>
    <property type="match status" value="1"/>
</dbReference>
<evidence type="ECO:0000256" key="3">
    <source>
        <dbReference type="PROSITE-ProRule" id="PRU00169"/>
    </source>
</evidence>
<dbReference type="EMBL" id="CP001359">
    <property type="protein sequence ID" value="ACL65511.1"/>
    <property type="molecule type" value="Genomic_DNA"/>
</dbReference>
<dbReference type="InterPro" id="IPR000792">
    <property type="entry name" value="Tscrpt_reg_LuxR_C"/>
</dbReference>
<name>B8J9A5_ANAD2</name>
<sequence length="210" mass="22890">MLRILLADDHAMFRSGLRRILEAEFPGASVGEAATIGELEARLGAQPCDVLVLDISMAGQNSLNALPGLKERHPRLPVVVLSMYGDRPFVIQALRAGASAYLTKERAPEELIRAIRSVLAGRRYVGDELAEQLADHLAGGGTGSPHERLSPRELEIFLQLAAARSVSEIAERLQLSVKTVSTYRSRILEKMALRSNAELMQYAVRHGLAG</sequence>
<dbReference type="RefSeq" id="WP_012633357.1">
    <property type="nucleotide sequence ID" value="NC_011891.1"/>
</dbReference>
<keyword evidence="1 3" id="KW-0597">Phosphoprotein</keyword>
<dbReference type="KEGG" id="acp:A2cp1_2172"/>
<protein>
    <submittedName>
        <fullName evidence="6">Two component transcriptional regulator, LuxR family</fullName>
    </submittedName>
</protein>
<dbReference type="GO" id="GO:0000160">
    <property type="term" value="P:phosphorelay signal transduction system"/>
    <property type="evidence" value="ECO:0007669"/>
    <property type="project" value="InterPro"/>
</dbReference>
<evidence type="ECO:0000259" key="4">
    <source>
        <dbReference type="PROSITE" id="PS50043"/>
    </source>
</evidence>
<keyword evidence="2" id="KW-0238">DNA-binding</keyword>
<dbReference type="Pfam" id="PF00072">
    <property type="entry name" value="Response_reg"/>
    <property type="match status" value="1"/>
</dbReference>
<dbReference type="Gene3D" id="3.40.50.2300">
    <property type="match status" value="1"/>
</dbReference>
<accession>B8J9A5</accession>
<feature type="modified residue" description="4-aspartylphosphate" evidence="3">
    <location>
        <position position="54"/>
    </location>
</feature>
<dbReference type="PRINTS" id="PR00038">
    <property type="entry name" value="HTHLUXR"/>
</dbReference>
<keyword evidence="7" id="KW-1185">Reference proteome</keyword>
<dbReference type="SUPFAM" id="SSF52172">
    <property type="entry name" value="CheY-like"/>
    <property type="match status" value="1"/>
</dbReference>
<dbReference type="PANTHER" id="PTHR43214">
    <property type="entry name" value="TWO-COMPONENT RESPONSE REGULATOR"/>
    <property type="match status" value="1"/>
</dbReference>
<evidence type="ECO:0000313" key="7">
    <source>
        <dbReference type="Proteomes" id="UP000007089"/>
    </source>
</evidence>
<dbReference type="Pfam" id="PF00196">
    <property type="entry name" value="GerE"/>
    <property type="match status" value="1"/>
</dbReference>
<dbReference type="SMART" id="SM00421">
    <property type="entry name" value="HTH_LUXR"/>
    <property type="match status" value="1"/>
</dbReference>
<dbReference type="CDD" id="cd17535">
    <property type="entry name" value="REC_NarL-like"/>
    <property type="match status" value="1"/>
</dbReference>
<dbReference type="InterPro" id="IPR001789">
    <property type="entry name" value="Sig_transdc_resp-reg_receiver"/>
</dbReference>
<dbReference type="HOGENOM" id="CLU_000445_90_1_7"/>
<dbReference type="InterPro" id="IPR011006">
    <property type="entry name" value="CheY-like_superfamily"/>
</dbReference>
<gene>
    <name evidence="6" type="ordered locus">A2cp1_2172</name>
</gene>
<dbReference type="PROSITE" id="PS50110">
    <property type="entry name" value="RESPONSE_REGULATORY"/>
    <property type="match status" value="1"/>
</dbReference>
<dbReference type="CDD" id="cd06170">
    <property type="entry name" value="LuxR_C_like"/>
    <property type="match status" value="1"/>
</dbReference>
<proteinExistence type="predicted"/>
<dbReference type="PROSITE" id="PS50043">
    <property type="entry name" value="HTH_LUXR_2"/>
    <property type="match status" value="1"/>
</dbReference>
<dbReference type="SMART" id="SM00448">
    <property type="entry name" value="REC"/>
    <property type="match status" value="1"/>
</dbReference>
<dbReference type="Proteomes" id="UP000007089">
    <property type="component" value="Chromosome"/>
</dbReference>
<evidence type="ECO:0000256" key="1">
    <source>
        <dbReference type="ARBA" id="ARBA00022553"/>
    </source>
</evidence>
<dbReference type="GO" id="GO:0006355">
    <property type="term" value="P:regulation of DNA-templated transcription"/>
    <property type="evidence" value="ECO:0007669"/>
    <property type="project" value="InterPro"/>
</dbReference>
<dbReference type="SUPFAM" id="SSF46894">
    <property type="entry name" value="C-terminal effector domain of the bipartite response regulators"/>
    <property type="match status" value="1"/>
</dbReference>
<evidence type="ECO:0000313" key="6">
    <source>
        <dbReference type="EMBL" id="ACL65511.1"/>
    </source>
</evidence>
<dbReference type="AlphaFoldDB" id="B8J9A5"/>
<organism evidence="6 7">
    <name type="scientific">Anaeromyxobacter dehalogenans (strain ATCC BAA-258 / DSM 21875 / 2CP-1)</name>
    <dbReference type="NCBI Taxonomy" id="455488"/>
    <lineage>
        <taxon>Bacteria</taxon>
        <taxon>Pseudomonadati</taxon>
        <taxon>Myxococcota</taxon>
        <taxon>Myxococcia</taxon>
        <taxon>Myxococcales</taxon>
        <taxon>Cystobacterineae</taxon>
        <taxon>Anaeromyxobacteraceae</taxon>
        <taxon>Anaeromyxobacter</taxon>
    </lineage>
</organism>